<dbReference type="PANTHER" id="PTHR34542:SF6">
    <property type="entry name" value="50S RIBOSOMAL-LIKE PROTEIN"/>
    <property type="match status" value="1"/>
</dbReference>
<evidence type="ECO:0000313" key="2">
    <source>
        <dbReference type="EMBL" id="KAL3735276.1"/>
    </source>
</evidence>
<evidence type="ECO:0000313" key="3">
    <source>
        <dbReference type="Proteomes" id="UP001634007"/>
    </source>
</evidence>
<gene>
    <name evidence="2" type="ORF">ACJRO7_024413</name>
</gene>
<dbReference type="PANTHER" id="PTHR34542">
    <property type="entry name" value="OS08G0359900 PROTEIN"/>
    <property type="match status" value="1"/>
</dbReference>
<dbReference type="EMBL" id="JBJKBG010000006">
    <property type="protein sequence ID" value="KAL3735276.1"/>
    <property type="molecule type" value="Genomic_DNA"/>
</dbReference>
<accession>A0ABD3KBC8</accession>
<organism evidence="2 3">
    <name type="scientific">Eucalyptus globulus</name>
    <name type="common">Tasmanian blue gum</name>
    <dbReference type="NCBI Taxonomy" id="34317"/>
    <lineage>
        <taxon>Eukaryota</taxon>
        <taxon>Viridiplantae</taxon>
        <taxon>Streptophyta</taxon>
        <taxon>Embryophyta</taxon>
        <taxon>Tracheophyta</taxon>
        <taxon>Spermatophyta</taxon>
        <taxon>Magnoliopsida</taxon>
        <taxon>eudicotyledons</taxon>
        <taxon>Gunneridae</taxon>
        <taxon>Pentapetalae</taxon>
        <taxon>rosids</taxon>
        <taxon>malvids</taxon>
        <taxon>Myrtales</taxon>
        <taxon>Myrtaceae</taxon>
        <taxon>Myrtoideae</taxon>
        <taxon>Eucalypteae</taxon>
        <taxon>Eucalyptus</taxon>
    </lineage>
</organism>
<feature type="region of interest" description="Disordered" evidence="1">
    <location>
        <begin position="1"/>
        <end position="29"/>
    </location>
</feature>
<keyword evidence="3" id="KW-1185">Reference proteome</keyword>
<dbReference type="AlphaFoldDB" id="A0ABD3KBC8"/>
<reference evidence="2 3" key="1">
    <citation type="submission" date="2024-11" db="EMBL/GenBank/DDBJ databases">
        <title>Chromosome-level genome assembly of Eucalyptus globulus Labill. provides insights into its genome evolution.</title>
        <authorList>
            <person name="Li X."/>
        </authorList>
    </citation>
    <scope>NUCLEOTIDE SEQUENCE [LARGE SCALE GENOMIC DNA]</scope>
    <source>
        <strain evidence="2">CL2024</strain>
        <tissue evidence="2">Fresh tender leaves</tissue>
    </source>
</reference>
<evidence type="ECO:0000256" key="1">
    <source>
        <dbReference type="SAM" id="MobiDB-lite"/>
    </source>
</evidence>
<name>A0ABD3KBC8_EUCGL</name>
<dbReference type="Proteomes" id="UP001634007">
    <property type="component" value="Unassembled WGS sequence"/>
</dbReference>
<sequence>MPPRDSLPASAGSMHKLKDLFPLSPPLDGPASERIAETRRHSLLEAEGVAADGLAVGRRGSRRLQPVVGSFQCRMLRRAWRPVLLTTPE</sequence>
<protein>
    <submittedName>
        <fullName evidence="2">Uncharacterized protein</fullName>
    </submittedName>
</protein>
<comment type="caution">
    <text evidence="2">The sequence shown here is derived from an EMBL/GenBank/DDBJ whole genome shotgun (WGS) entry which is preliminary data.</text>
</comment>
<proteinExistence type="predicted"/>